<evidence type="ECO:0000256" key="1">
    <source>
        <dbReference type="SAM" id="SignalP"/>
    </source>
</evidence>
<keyword evidence="3" id="KW-1185">Reference proteome</keyword>
<dbReference type="Gene3D" id="3.30.160.150">
    <property type="entry name" value="Lipoprotein like domain"/>
    <property type="match status" value="1"/>
</dbReference>
<gene>
    <name evidence="2" type="ORF">GV829_04990</name>
</gene>
<dbReference type="PROSITE" id="PS51257">
    <property type="entry name" value="PROKAR_LIPOPROTEIN"/>
    <property type="match status" value="1"/>
</dbReference>
<dbReference type="GO" id="GO:0019867">
    <property type="term" value="C:outer membrane"/>
    <property type="evidence" value="ECO:0007669"/>
    <property type="project" value="InterPro"/>
</dbReference>
<feature type="chain" id="PRO_5027018478" description="Secreted (Periplasmic)-like protein" evidence="1">
    <location>
        <begin position="19"/>
        <end position="173"/>
    </location>
</feature>
<dbReference type="Proteomes" id="UP000503018">
    <property type="component" value="Chromosome"/>
</dbReference>
<dbReference type="EMBL" id="CP053015">
    <property type="protein sequence ID" value="QJQ31883.1"/>
    <property type="molecule type" value="Genomic_DNA"/>
</dbReference>
<keyword evidence="1" id="KW-0732">Signal</keyword>
<evidence type="ECO:0000313" key="2">
    <source>
        <dbReference type="EMBL" id="QJQ31883.1"/>
    </source>
</evidence>
<evidence type="ECO:0000313" key="3">
    <source>
        <dbReference type="Proteomes" id="UP000503018"/>
    </source>
</evidence>
<sequence length="173" mass="17985">MIRSAALTLSLLAAPLLAGCGLQPLYAGGTGGAVGSTLSSVSVAPIEGEAGWLVRGALRDRLRAAGDGTATRYRIDVRLSDEIAGFGVRADDSVTRERRTLRARWQLVDTSNGSTLIDDTAGSDTGLDVVGSEYATIAAERTALERLSEAVADQIVARVAVYARNRAAQPAAN</sequence>
<dbReference type="Pfam" id="PF04390">
    <property type="entry name" value="LptE"/>
    <property type="match status" value="1"/>
</dbReference>
<evidence type="ECO:0008006" key="4">
    <source>
        <dbReference type="Google" id="ProtNLM"/>
    </source>
</evidence>
<dbReference type="SUPFAM" id="SSF159594">
    <property type="entry name" value="XCC0632-like"/>
    <property type="match status" value="1"/>
</dbReference>
<organism evidence="2 3">
    <name type="scientific">Sphingomonas lacunae</name>
    <dbReference type="NCBI Taxonomy" id="2698828"/>
    <lineage>
        <taxon>Bacteria</taxon>
        <taxon>Pseudomonadati</taxon>
        <taxon>Pseudomonadota</taxon>
        <taxon>Alphaproteobacteria</taxon>
        <taxon>Sphingomonadales</taxon>
        <taxon>Sphingomonadaceae</taxon>
        <taxon>Sphingomonas</taxon>
    </lineage>
</organism>
<dbReference type="RefSeq" id="WP_169944446.1">
    <property type="nucleotide sequence ID" value="NZ_CP053015.1"/>
</dbReference>
<proteinExistence type="predicted"/>
<reference evidence="2 3" key="1">
    <citation type="submission" date="2020-01" db="EMBL/GenBank/DDBJ databases">
        <title>Sphingomonas sp. strain CSW-10.</title>
        <authorList>
            <person name="Chen W.-M."/>
        </authorList>
    </citation>
    <scope>NUCLEOTIDE SEQUENCE [LARGE SCALE GENOMIC DNA]</scope>
    <source>
        <strain evidence="2 3">CSW-10</strain>
    </source>
</reference>
<protein>
    <recommendedName>
        <fullName evidence="4">Secreted (Periplasmic)-like protein</fullName>
    </recommendedName>
</protein>
<feature type="signal peptide" evidence="1">
    <location>
        <begin position="1"/>
        <end position="18"/>
    </location>
</feature>
<name>A0A6M4AS62_9SPHN</name>
<dbReference type="KEGG" id="slan:GV829_04990"/>
<accession>A0A6M4AS62</accession>
<dbReference type="InterPro" id="IPR007485">
    <property type="entry name" value="LPS_assembly_LptE"/>
</dbReference>
<dbReference type="AlphaFoldDB" id="A0A6M4AS62"/>
<dbReference type="GO" id="GO:0043165">
    <property type="term" value="P:Gram-negative-bacterium-type cell outer membrane assembly"/>
    <property type="evidence" value="ECO:0007669"/>
    <property type="project" value="InterPro"/>
</dbReference>